<feature type="region of interest" description="Disordered" evidence="1">
    <location>
        <begin position="1"/>
        <end position="40"/>
    </location>
</feature>
<organism evidence="2">
    <name type="scientific">bioreactor metagenome</name>
    <dbReference type="NCBI Taxonomy" id="1076179"/>
    <lineage>
        <taxon>unclassified sequences</taxon>
        <taxon>metagenomes</taxon>
        <taxon>ecological metagenomes</taxon>
    </lineage>
</organism>
<evidence type="ECO:0000256" key="1">
    <source>
        <dbReference type="SAM" id="MobiDB-lite"/>
    </source>
</evidence>
<accession>A0A645F5U9</accession>
<proteinExistence type="predicted"/>
<gene>
    <name evidence="2" type="ORF">SDC9_156084</name>
</gene>
<sequence length="91" mass="10297">MNVEAANGREQCANQELPGLTQIDRARGKGNRSRQAGEDKWNSIAQRGCKRVITTQRVTKQRAIGCDWVIAFNEHDNCAQQQRHQNTEYAA</sequence>
<reference evidence="2" key="1">
    <citation type="submission" date="2019-08" db="EMBL/GenBank/DDBJ databases">
        <authorList>
            <person name="Kucharzyk K."/>
            <person name="Murdoch R.W."/>
            <person name="Higgins S."/>
            <person name="Loffler F."/>
        </authorList>
    </citation>
    <scope>NUCLEOTIDE SEQUENCE</scope>
</reference>
<name>A0A645F5U9_9ZZZZ</name>
<evidence type="ECO:0000313" key="2">
    <source>
        <dbReference type="EMBL" id="MPN08799.1"/>
    </source>
</evidence>
<protein>
    <submittedName>
        <fullName evidence="2">Uncharacterized protein</fullName>
    </submittedName>
</protein>
<dbReference type="EMBL" id="VSSQ01054889">
    <property type="protein sequence ID" value="MPN08799.1"/>
    <property type="molecule type" value="Genomic_DNA"/>
</dbReference>
<dbReference type="AlphaFoldDB" id="A0A645F5U9"/>
<comment type="caution">
    <text evidence="2">The sequence shown here is derived from an EMBL/GenBank/DDBJ whole genome shotgun (WGS) entry which is preliminary data.</text>
</comment>